<evidence type="ECO:0000313" key="2">
    <source>
        <dbReference type="Proteomes" id="UP000676565"/>
    </source>
</evidence>
<dbReference type="RefSeq" id="WP_210655070.1">
    <property type="nucleotide sequence ID" value="NZ_JAGKQQ010000001.1"/>
</dbReference>
<comment type="caution">
    <text evidence="1">The sequence shown here is derived from an EMBL/GenBank/DDBJ whole genome shotgun (WGS) entry which is preliminary data.</text>
</comment>
<dbReference type="EMBL" id="JAGKQQ010000001">
    <property type="protein sequence ID" value="MBP3956703.1"/>
    <property type="molecule type" value="Genomic_DNA"/>
</dbReference>
<reference evidence="1 2" key="1">
    <citation type="submission" date="2021-04" db="EMBL/GenBank/DDBJ databases">
        <authorList>
            <person name="Ivanova A."/>
        </authorList>
    </citation>
    <scope>NUCLEOTIDE SEQUENCE [LARGE SCALE GENOMIC DNA]</scope>
    <source>
        <strain evidence="1 2">G18</strain>
    </source>
</reference>
<evidence type="ECO:0000313" key="1">
    <source>
        <dbReference type="EMBL" id="MBP3956703.1"/>
    </source>
</evidence>
<organism evidence="1 2">
    <name type="scientific">Gemmata palustris</name>
    <dbReference type="NCBI Taxonomy" id="2822762"/>
    <lineage>
        <taxon>Bacteria</taxon>
        <taxon>Pseudomonadati</taxon>
        <taxon>Planctomycetota</taxon>
        <taxon>Planctomycetia</taxon>
        <taxon>Gemmatales</taxon>
        <taxon>Gemmataceae</taxon>
        <taxon>Gemmata</taxon>
    </lineage>
</organism>
<gene>
    <name evidence="1" type="ORF">J8F10_15620</name>
</gene>
<sequence>MPAVLTVPSVFVLWFRQRRGRPWEMVAHVGSEREAWAMIGTGGRRNGDWLALPADRQP</sequence>
<dbReference type="Proteomes" id="UP000676565">
    <property type="component" value="Unassembled WGS sequence"/>
</dbReference>
<keyword evidence="2" id="KW-1185">Reference proteome</keyword>
<name>A0ABS5BSJ9_9BACT</name>
<proteinExistence type="predicted"/>
<accession>A0ABS5BSJ9</accession>
<protein>
    <submittedName>
        <fullName evidence="1">Uncharacterized protein</fullName>
    </submittedName>
</protein>